<organism evidence="1">
    <name type="scientific">viral metagenome</name>
    <dbReference type="NCBI Taxonomy" id="1070528"/>
    <lineage>
        <taxon>unclassified sequences</taxon>
        <taxon>metagenomes</taxon>
        <taxon>organismal metagenomes</taxon>
    </lineage>
</organism>
<accession>A0A6C0EGZ9</accession>
<dbReference type="EMBL" id="MN738851">
    <property type="protein sequence ID" value="QHT28032.1"/>
    <property type="molecule type" value="Genomic_DNA"/>
</dbReference>
<name>A0A6C0EGZ9_9ZZZZ</name>
<protein>
    <submittedName>
        <fullName evidence="1">Uncharacterized protein</fullName>
    </submittedName>
</protein>
<proteinExistence type="predicted"/>
<reference evidence="1" key="1">
    <citation type="journal article" date="2020" name="Nature">
        <title>Giant virus diversity and host interactions through global metagenomics.</title>
        <authorList>
            <person name="Schulz F."/>
            <person name="Roux S."/>
            <person name="Paez-Espino D."/>
            <person name="Jungbluth S."/>
            <person name="Walsh D.A."/>
            <person name="Denef V.J."/>
            <person name="McMahon K.D."/>
            <person name="Konstantinidis K.T."/>
            <person name="Eloe-Fadrosh E.A."/>
            <person name="Kyrpides N.C."/>
            <person name="Woyke T."/>
        </authorList>
    </citation>
    <scope>NUCLEOTIDE SEQUENCE</scope>
    <source>
        <strain evidence="1">GVMAG-M-3300001348-25</strain>
    </source>
</reference>
<evidence type="ECO:0000313" key="1">
    <source>
        <dbReference type="EMBL" id="QHT28032.1"/>
    </source>
</evidence>
<dbReference type="AlphaFoldDB" id="A0A6C0EGZ9"/>
<sequence>MSIDIFQMLNIQIHFRQVFERHFCYINTFVLLK</sequence>